<dbReference type="PROSITE" id="PS50157">
    <property type="entry name" value="ZINC_FINGER_C2H2_2"/>
    <property type="match status" value="1"/>
</dbReference>
<proteinExistence type="predicted"/>
<evidence type="ECO:0000256" key="6">
    <source>
        <dbReference type="SAM" id="MobiDB-lite"/>
    </source>
</evidence>
<dbReference type="PROSITE" id="PS00028">
    <property type="entry name" value="ZINC_FINGER_C2H2_1"/>
    <property type="match status" value="1"/>
</dbReference>
<organism evidence="8 9">
    <name type="scientific">Ladona fulva</name>
    <name type="common">Scarce chaser dragonfly</name>
    <name type="synonym">Libellula fulva</name>
    <dbReference type="NCBI Taxonomy" id="123851"/>
    <lineage>
        <taxon>Eukaryota</taxon>
        <taxon>Metazoa</taxon>
        <taxon>Ecdysozoa</taxon>
        <taxon>Arthropoda</taxon>
        <taxon>Hexapoda</taxon>
        <taxon>Insecta</taxon>
        <taxon>Pterygota</taxon>
        <taxon>Palaeoptera</taxon>
        <taxon>Odonata</taxon>
        <taxon>Epiprocta</taxon>
        <taxon>Anisoptera</taxon>
        <taxon>Libelluloidea</taxon>
        <taxon>Libellulidae</taxon>
        <taxon>Ladona</taxon>
    </lineage>
</organism>
<feature type="non-terminal residue" evidence="8">
    <location>
        <position position="1"/>
    </location>
</feature>
<evidence type="ECO:0000256" key="4">
    <source>
        <dbReference type="ARBA" id="ARBA00023242"/>
    </source>
</evidence>
<feature type="compositionally biased region" description="Polar residues" evidence="6">
    <location>
        <begin position="279"/>
        <end position="293"/>
    </location>
</feature>
<dbReference type="AlphaFoldDB" id="A0A8K0KE05"/>
<keyword evidence="5" id="KW-0862">Zinc</keyword>
<dbReference type="EMBL" id="KZ308633">
    <property type="protein sequence ID" value="KAG8232598.1"/>
    <property type="molecule type" value="Genomic_DNA"/>
</dbReference>
<evidence type="ECO:0000256" key="5">
    <source>
        <dbReference type="PROSITE-ProRule" id="PRU00042"/>
    </source>
</evidence>
<dbReference type="InterPro" id="IPR051027">
    <property type="entry name" value="bZIP_transcription_factors"/>
</dbReference>
<keyword evidence="9" id="KW-1185">Reference proteome</keyword>
<comment type="subcellular location">
    <subcellularLocation>
        <location evidence="1">Nucleus</location>
    </subcellularLocation>
</comment>
<name>A0A8K0KE05_LADFU</name>
<dbReference type="SUPFAM" id="SSF57667">
    <property type="entry name" value="beta-beta-alpha zinc fingers"/>
    <property type="match status" value="1"/>
</dbReference>
<evidence type="ECO:0000256" key="2">
    <source>
        <dbReference type="ARBA" id="ARBA00023015"/>
    </source>
</evidence>
<feature type="region of interest" description="Disordered" evidence="6">
    <location>
        <begin position="270"/>
        <end position="293"/>
    </location>
</feature>
<sequence length="293" mass="31374">MGENNKPFACSIEGCGMTFTNEDHLTVHKKKHDMSLNFGNGQKTNVFVADQTPTPTRFIRNCEEVGLFQDLQNVNPFEEQFRKAAEAAKSGATSIIELDPLVAHQPDDMLHTPHVFPLIETVPSGSGAGPGGGHPSDLSVEKDKEKKSLDSSQVDKSQGSEGLPVSLNDSDEIIVLDHLKKASDSADKAKEKPITDSILFKSLSAAKDVQNKDSPVHVLIRLPDGRLVQLSGLSVESPPPTDSTVGPISLPTNWQSNSNVPVVSNTIQPSVTIPKPSEESANGKSQGLSLAKL</sequence>
<dbReference type="PANTHER" id="PTHR19304">
    <property type="entry name" value="CYCLIC-AMP RESPONSE ELEMENT BINDING PROTEIN"/>
    <property type="match status" value="1"/>
</dbReference>
<dbReference type="OrthoDB" id="295274at2759"/>
<reference evidence="8" key="1">
    <citation type="submission" date="2013-04" db="EMBL/GenBank/DDBJ databases">
        <authorList>
            <person name="Qu J."/>
            <person name="Murali S.C."/>
            <person name="Bandaranaike D."/>
            <person name="Bellair M."/>
            <person name="Blankenburg K."/>
            <person name="Chao H."/>
            <person name="Dinh H."/>
            <person name="Doddapaneni H."/>
            <person name="Downs B."/>
            <person name="Dugan-Rocha S."/>
            <person name="Elkadiri S."/>
            <person name="Gnanaolivu R.D."/>
            <person name="Hernandez B."/>
            <person name="Javaid M."/>
            <person name="Jayaseelan J.C."/>
            <person name="Lee S."/>
            <person name="Li M."/>
            <person name="Ming W."/>
            <person name="Munidasa M."/>
            <person name="Muniz J."/>
            <person name="Nguyen L."/>
            <person name="Ongeri F."/>
            <person name="Osuji N."/>
            <person name="Pu L.-L."/>
            <person name="Puazo M."/>
            <person name="Qu C."/>
            <person name="Quiroz J."/>
            <person name="Raj R."/>
            <person name="Weissenberger G."/>
            <person name="Xin Y."/>
            <person name="Zou X."/>
            <person name="Han Y."/>
            <person name="Richards S."/>
            <person name="Worley K."/>
            <person name="Muzny D."/>
            <person name="Gibbs R."/>
        </authorList>
    </citation>
    <scope>NUCLEOTIDE SEQUENCE</scope>
    <source>
        <strain evidence="8">Sampled in the wild</strain>
    </source>
</reference>
<accession>A0A8K0KE05</accession>
<keyword evidence="4" id="KW-0539">Nucleus</keyword>
<keyword evidence="2" id="KW-0805">Transcription regulation</keyword>
<evidence type="ECO:0000256" key="1">
    <source>
        <dbReference type="ARBA" id="ARBA00004123"/>
    </source>
</evidence>
<keyword evidence="5" id="KW-0479">Metal-binding</keyword>
<protein>
    <recommendedName>
        <fullName evidence="7">C2H2-type domain-containing protein</fullName>
    </recommendedName>
</protein>
<dbReference type="GO" id="GO:0005634">
    <property type="term" value="C:nucleus"/>
    <property type="evidence" value="ECO:0007669"/>
    <property type="project" value="UniProtKB-SubCell"/>
</dbReference>
<dbReference type="Gene3D" id="3.30.160.60">
    <property type="entry name" value="Classic Zinc Finger"/>
    <property type="match status" value="1"/>
</dbReference>
<evidence type="ECO:0000313" key="9">
    <source>
        <dbReference type="Proteomes" id="UP000792457"/>
    </source>
</evidence>
<evidence type="ECO:0000256" key="3">
    <source>
        <dbReference type="ARBA" id="ARBA00023163"/>
    </source>
</evidence>
<dbReference type="GO" id="GO:0008270">
    <property type="term" value="F:zinc ion binding"/>
    <property type="evidence" value="ECO:0007669"/>
    <property type="project" value="UniProtKB-KW"/>
</dbReference>
<evidence type="ECO:0000313" key="8">
    <source>
        <dbReference type="EMBL" id="KAG8232598.1"/>
    </source>
</evidence>
<dbReference type="Proteomes" id="UP000792457">
    <property type="component" value="Unassembled WGS sequence"/>
</dbReference>
<evidence type="ECO:0000259" key="7">
    <source>
        <dbReference type="PROSITE" id="PS50157"/>
    </source>
</evidence>
<dbReference type="InterPro" id="IPR036236">
    <property type="entry name" value="Znf_C2H2_sf"/>
</dbReference>
<feature type="domain" description="C2H2-type" evidence="7">
    <location>
        <begin position="8"/>
        <end position="32"/>
    </location>
</feature>
<dbReference type="SMART" id="SM00355">
    <property type="entry name" value="ZnF_C2H2"/>
    <property type="match status" value="1"/>
</dbReference>
<gene>
    <name evidence="8" type="ORF">J437_LFUL013137</name>
</gene>
<feature type="region of interest" description="Disordered" evidence="6">
    <location>
        <begin position="120"/>
        <end position="166"/>
    </location>
</feature>
<keyword evidence="3" id="KW-0804">Transcription</keyword>
<keyword evidence="5" id="KW-0863">Zinc-finger</keyword>
<comment type="caution">
    <text evidence="8">The sequence shown here is derived from an EMBL/GenBank/DDBJ whole genome shotgun (WGS) entry which is preliminary data.</text>
</comment>
<reference evidence="8" key="2">
    <citation type="submission" date="2017-10" db="EMBL/GenBank/DDBJ databases">
        <title>Ladona fulva Genome sequencing and assembly.</title>
        <authorList>
            <person name="Murali S."/>
            <person name="Richards S."/>
            <person name="Bandaranaike D."/>
            <person name="Bellair M."/>
            <person name="Blankenburg K."/>
            <person name="Chao H."/>
            <person name="Dinh H."/>
            <person name="Doddapaneni H."/>
            <person name="Dugan-Rocha S."/>
            <person name="Elkadiri S."/>
            <person name="Gnanaolivu R."/>
            <person name="Hernandez B."/>
            <person name="Skinner E."/>
            <person name="Javaid M."/>
            <person name="Lee S."/>
            <person name="Li M."/>
            <person name="Ming W."/>
            <person name="Munidasa M."/>
            <person name="Muniz J."/>
            <person name="Nguyen L."/>
            <person name="Hughes D."/>
            <person name="Osuji N."/>
            <person name="Pu L.-L."/>
            <person name="Puazo M."/>
            <person name="Qu C."/>
            <person name="Quiroz J."/>
            <person name="Raj R."/>
            <person name="Weissenberger G."/>
            <person name="Xin Y."/>
            <person name="Zou X."/>
            <person name="Han Y."/>
            <person name="Worley K."/>
            <person name="Muzny D."/>
            <person name="Gibbs R."/>
        </authorList>
    </citation>
    <scope>NUCLEOTIDE SEQUENCE</scope>
    <source>
        <strain evidence="8">Sampled in the wild</strain>
    </source>
</reference>
<dbReference type="InterPro" id="IPR013087">
    <property type="entry name" value="Znf_C2H2_type"/>
</dbReference>
<feature type="compositionally biased region" description="Basic and acidic residues" evidence="6">
    <location>
        <begin position="139"/>
        <end position="149"/>
    </location>
</feature>